<dbReference type="InterPro" id="IPR033892">
    <property type="entry name" value="FNR_bac"/>
</dbReference>
<dbReference type="Pfam" id="PF00970">
    <property type="entry name" value="FAD_binding_6"/>
    <property type="match status" value="1"/>
</dbReference>
<dbReference type="Proteomes" id="UP000189177">
    <property type="component" value="Unassembled WGS sequence"/>
</dbReference>
<gene>
    <name evidence="11" type="ORF">B1A74_06230</name>
</gene>
<keyword evidence="8" id="KW-0560">Oxidoreductase</keyword>
<dbReference type="PRINTS" id="PR00371">
    <property type="entry name" value="FPNCR"/>
</dbReference>
<comment type="caution">
    <text evidence="11">The sequence shown here is derived from an EMBL/GenBank/DDBJ whole genome shotgun (WGS) entry which is preliminary data.</text>
</comment>
<evidence type="ECO:0000256" key="7">
    <source>
        <dbReference type="ARBA" id="ARBA00022857"/>
    </source>
</evidence>
<evidence type="ECO:0000256" key="3">
    <source>
        <dbReference type="ARBA" id="ARBA00013223"/>
    </source>
</evidence>
<evidence type="ECO:0000256" key="2">
    <source>
        <dbReference type="ARBA" id="ARBA00008312"/>
    </source>
</evidence>
<dbReference type="Gene3D" id="2.40.30.10">
    <property type="entry name" value="Translation factors"/>
    <property type="match status" value="1"/>
</dbReference>
<evidence type="ECO:0000256" key="1">
    <source>
        <dbReference type="ARBA" id="ARBA00001974"/>
    </source>
</evidence>
<dbReference type="InterPro" id="IPR001709">
    <property type="entry name" value="Flavoprot_Pyr_Nucl_cyt_Rdtase"/>
</dbReference>
<comment type="cofactor">
    <cofactor evidence="1">
        <name>FAD</name>
        <dbReference type="ChEBI" id="CHEBI:57692"/>
    </cofactor>
</comment>
<dbReference type="InterPro" id="IPR001433">
    <property type="entry name" value="OxRdtase_FAD/NAD-bd"/>
</dbReference>
<dbReference type="Pfam" id="PF00175">
    <property type="entry name" value="NAD_binding_1"/>
    <property type="match status" value="1"/>
</dbReference>
<evidence type="ECO:0000256" key="5">
    <source>
        <dbReference type="ARBA" id="ARBA00022741"/>
    </source>
</evidence>
<proteinExistence type="inferred from homology"/>
<evidence type="ECO:0000259" key="10">
    <source>
        <dbReference type="PROSITE" id="PS51384"/>
    </source>
</evidence>
<protein>
    <recommendedName>
        <fullName evidence="3">ferredoxin--NADP(+) reductase</fullName>
        <ecNumber evidence="3">1.18.1.2</ecNumber>
    </recommendedName>
</protein>
<dbReference type="PANTHER" id="PTHR47878:SF1">
    <property type="entry name" value="FLAVODOXIN_FERREDOXIN--NADP REDUCTASE"/>
    <property type="match status" value="1"/>
</dbReference>
<evidence type="ECO:0000256" key="6">
    <source>
        <dbReference type="ARBA" id="ARBA00022827"/>
    </source>
</evidence>
<keyword evidence="7" id="KW-0521">NADP</keyword>
<dbReference type="STRING" id="252474.B1A74_06230"/>
<dbReference type="InterPro" id="IPR051930">
    <property type="entry name" value="FNR_type-1"/>
</dbReference>
<dbReference type="SUPFAM" id="SSF52343">
    <property type="entry name" value="Ferredoxin reductase-like, C-terminal NADP-linked domain"/>
    <property type="match status" value="1"/>
</dbReference>
<dbReference type="SUPFAM" id="SSF63380">
    <property type="entry name" value="Riboflavin synthase domain-like"/>
    <property type="match status" value="1"/>
</dbReference>
<dbReference type="PROSITE" id="PS51384">
    <property type="entry name" value="FAD_FR"/>
    <property type="match status" value="1"/>
</dbReference>
<keyword evidence="6" id="KW-0274">FAD</keyword>
<dbReference type="InterPro" id="IPR017938">
    <property type="entry name" value="Riboflavin_synthase-like_b-brl"/>
</dbReference>
<evidence type="ECO:0000313" key="11">
    <source>
        <dbReference type="EMBL" id="OOC10387.1"/>
    </source>
</evidence>
<dbReference type="AlphaFoldDB" id="A0A1V2ZZ54"/>
<reference evidence="11 12" key="1">
    <citation type="submission" date="2017-02" db="EMBL/GenBank/DDBJ databases">
        <title>Genomic diversity within the haloalkaliphilic genus Thioalkalivibrio.</title>
        <authorList>
            <person name="Ahn A.-C."/>
            <person name="Meier-Kolthoff J."/>
            <person name="Overmars L."/>
            <person name="Richter M."/>
            <person name="Woyke T."/>
            <person name="Sorokin D.Y."/>
            <person name="Muyzer G."/>
        </authorList>
    </citation>
    <scope>NUCLEOTIDE SEQUENCE [LARGE SCALE GENOMIC DNA]</scope>
    <source>
        <strain evidence="11 12">HL17</strain>
    </source>
</reference>
<comment type="similarity">
    <text evidence="2">Belongs to the ferredoxin--NADP reductase type 1 family.</text>
</comment>
<feature type="domain" description="FAD-binding FR-type" evidence="10">
    <location>
        <begin position="1"/>
        <end position="101"/>
    </location>
</feature>
<dbReference type="InterPro" id="IPR039261">
    <property type="entry name" value="FNR_nucleotide-bd"/>
</dbReference>
<dbReference type="Gene3D" id="3.40.50.80">
    <property type="entry name" value="Nucleotide-binding domain of ferredoxin-NADP reductase (FNR) module"/>
    <property type="match status" value="1"/>
</dbReference>
<dbReference type="EC" id="1.18.1.2" evidence="3"/>
<organism evidence="11 12">
    <name type="scientific">Thioalkalivibrio halophilus</name>
    <dbReference type="NCBI Taxonomy" id="252474"/>
    <lineage>
        <taxon>Bacteria</taxon>
        <taxon>Pseudomonadati</taxon>
        <taxon>Pseudomonadota</taxon>
        <taxon>Gammaproteobacteria</taxon>
        <taxon>Chromatiales</taxon>
        <taxon>Ectothiorhodospiraceae</taxon>
        <taxon>Thioalkalivibrio</taxon>
    </lineage>
</organism>
<evidence type="ECO:0000313" key="12">
    <source>
        <dbReference type="Proteomes" id="UP000189177"/>
    </source>
</evidence>
<dbReference type="InterPro" id="IPR008333">
    <property type="entry name" value="Cbr1-like_FAD-bd_dom"/>
</dbReference>
<keyword evidence="4" id="KW-0285">Flavoprotein</keyword>
<sequence length="263" mass="29938">MPYSEQQITSLHHWSDKTFSFTTTRPEGFEFRNGQFVTLGLRPEGKLIPRAYSIVSDPSSEELEFLSIHVPDGDLTSRLAHVEPGDSIWINTKVTGSLTVDYVQPGRHLYMLATGTGIAPFVSLVRGDEVFEHFERVILVHSVRTVEELAYREELEAKISDRFRYMPTVTREDHDFACPVAQQPFDNNQRGAELFRSGELFRALDLPPADPEQDRVMLCGNPAMNREMSQWLEEHGWVQTSYKGTGTYTVEQAFVTTMDDADD</sequence>
<evidence type="ECO:0000256" key="8">
    <source>
        <dbReference type="ARBA" id="ARBA00023002"/>
    </source>
</evidence>
<dbReference type="PANTHER" id="PTHR47878">
    <property type="entry name" value="OXIDOREDUCTASE FAD/NAD(P)-BINDING DOMAIN PROTEIN"/>
    <property type="match status" value="1"/>
</dbReference>
<dbReference type="GO" id="GO:0034599">
    <property type="term" value="P:cellular response to oxidative stress"/>
    <property type="evidence" value="ECO:0007669"/>
    <property type="project" value="TreeGrafter"/>
</dbReference>
<keyword evidence="12" id="KW-1185">Reference proteome</keyword>
<dbReference type="CDD" id="cd06195">
    <property type="entry name" value="FNR1"/>
    <property type="match status" value="1"/>
</dbReference>
<evidence type="ECO:0000256" key="9">
    <source>
        <dbReference type="ARBA" id="ARBA00047776"/>
    </source>
</evidence>
<dbReference type="GO" id="GO:0004324">
    <property type="term" value="F:ferredoxin-NADP+ reductase activity"/>
    <property type="evidence" value="ECO:0007669"/>
    <property type="project" value="UniProtKB-EC"/>
</dbReference>
<dbReference type="GO" id="GO:0042167">
    <property type="term" value="P:heme catabolic process"/>
    <property type="evidence" value="ECO:0007669"/>
    <property type="project" value="TreeGrafter"/>
</dbReference>
<dbReference type="RefSeq" id="WP_077244101.1">
    <property type="nucleotide sequence ID" value="NZ_MUZR01000017.1"/>
</dbReference>
<name>A0A1V2ZZ54_9GAMM</name>
<keyword evidence="5" id="KW-0547">Nucleotide-binding</keyword>
<dbReference type="EMBL" id="MUZR01000017">
    <property type="protein sequence ID" value="OOC10387.1"/>
    <property type="molecule type" value="Genomic_DNA"/>
</dbReference>
<dbReference type="OrthoDB" id="9784483at2"/>
<comment type="catalytic activity">
    <reaction evidence="9">
        <text>2 reduced [2Fe-2S]-[ferredoxin] + NADP(+) + H(+) = 2 oxidized [2Fe-2S]-[ferredoxin] + NADPH</text>
        <dbReference type="Rhea" id="RHEA:20125"/>
        <dbReference type="Rhea" id="RHEA-COMP:10000"/>
        <dbReference type="Rhea" id="RHEA-COMP:10001"/>
        <dbReference type="ChEBI" id="CHEBI:15378"/>
        <dbReference type="ChEBI" id="CHEBI:33737"/>
        <dbReference type="ChEBI" id="CHEBI:33738"/>
        <dbReference type="ChEBI" id="CHEBI:57783"/>
        <dbReference type="ChEBI" id="CHEBI:58349"/>
        <dbReference type="EC" id="1.18.1.2"/>
    </reaction>
</comment>
<evidence type="ECO:0000256" key="4">
    <source>
        <dbReference type="ARBA" id="ARBA00022630"/>
    </source>
</evidence>
<dbReference type="GO" id="GO:0000166">
    <property type="term" value="F:nucleotide binding"/>
    <property type="evidence" value="ECO:0007669"/>
    <property type="project" value="UniProtKB-KW"/>
</dbReference>
<dbReference type="InterPro" id="IPR017927">
    <property type="entry name" value="FAD-bd_FR_type"/>
</dbReference>
<accession>A0A1V2ZZ54</accession>